<dbReference type="GO" id="GO:0051879">
    <property type="term" value="F:Hsp90 protein binding"/>
    <property type="evidence" value="ECO:0007669"/>
    <property type="project" value="TreeGrafter"/>
</dbReference>
<dbReference type="Pfam" id="PF14559">
    <property type="entry name" value="TPR_19"/>
    <property type="match status" value="1"/>
</dbReference>
<protein>
    <recommendedName>
        <fullName evidence="3">Translocation protein</fullName>
    </recommendedName>
</protein>
<dbReference type="EMBL" id="SRPY01000143">
    <property type="protein sequence ID" value="KAG5928004.1"/>
    <property type="molecule type" value="Genomic_DNA"/>
</dbReference>
<dbReference type="GO" id="GO:0005829">
    <property type="term" value="C:cytosol"/>
    <property type="evidence" value="ECO:0007669"/>
    <property type="project" value="TreeGrafter"/>
</dbReference>
<keyword evidence="2" id="KW-1185">Reference proteome</keyword>
<comment type="caution">
    <text evidence="1">The sequence shown here is derived from an EMBL/GenBank/DDBJ whole genome shotgun (WGS) entry which is preliminary data.</text>
</comment>
<reference evidence="1" key="1">
    <citation type="journal article" date="2020" name="bioRxiv">
        <title>Whole genome comparisons of ergot fungi reveals the divergence and evolution of species within the genus Claviceps are the result of varying mechanisms driving genome evolution and host range expansion.</title>
        <authorList>
            <person name="Wyka S.A."/>
            <person name="Mondo S.J."/>
            <person name="Liu M."/>
            <person name="Dettman J."/>
            <person name="Nalam V."/>
            <person name="Broders K.D."/>
        </authorList>
    </citation>
    <scope>NUCLEOTIDE SEQUENCE</scope>
    <source>
        <strain evidence="1">CCC 489</strain>
    </source>
</reference>
<dbReference type="OrthoDB" id="433738at2759"/>
<evidence type="ECO:0000313" key="1">
    <source>
        <dbReference type="EMBL" id="KAG5928004.1"/>
    </source>
</evidence>
<evidence type="ECO:0000313" key="2">
    <source>
        <dbReference type="Proteomes" id="UP000811619"/>
    </source>
</evidence>
<dbReference type="GO" id="GO:0006457">
    <property type="term" value="P:protein folding"/>
    <property type="evidence" value="ECO:0007669"/>
    <property type="project" value="TreeGrafter"/>
</dbReference>
<dbReference type="AlphaFoldDB" id="A0A8K0J9F6"/>
<sequence length="202" mass="22161">MSDLDHFDLLDLHMDPQSKTISANKPSRALNAELDELNALHRAVLAAGLKNGVTPAPIPVNGKRSGQIVKLGENGNAEYRKGKTAEAGRLYTLGIQMAMQRPAWEPAALVREEVSGLLANRAQVHMASQNWPDAAVDAEQSVAAKPMGNPKAWWRKGKCLVEMGRLEEARQWVKRGLEIEGEEVDLALLLKDIEASLEKARL</sequence>
<dbReference type="Proteomes" id="UP000811619">
    <property type="component" value="Unassembled WGS sequence"/>
</dbReference>
<dbReference type="SMART" id="SM00028">
    <property type="entry name" value="TPR"/>
    <property type="match status" value="2"/>
</dbReference>
<dbReference type="PANTHER" id="PTHR46035:SF3">
    <property type="entry name" value="TRANSLOCATION PROTEIN SEC72"/>
    <property type="match status" value="1"/>
</dbReference>
<dbReference type="SUPFAM" id="SSF48452">
    <property type="entry name" value="TPR-like"/>
    <property type="match status" value="1"/>
</dbReference>
<gene>
    <name evidence="1" type="ORF">E4U42_001430</name>
</gene>
<dbReference type="PANTHER" id="PTHR46035">
    <property type="entry name" value="TETRATRICOPEPTIDE REPEAT PROTEIN 4"/>
    <property type="match status" value="1"/>
</dbReference>
<accession>A0A8K0J9F6</accession>
<name>A0A8K0J9F6_9HYPO</name>
<proteinExistence type="predicted"/>
<dbReference type="InterPro" id="IPR011990">
    <property type="entry name" value="TPR-like_helical_dom_sf"/>
</dbReference>
<dbReference type="Gene3D" id="1.25.40.10">
    <property type="entry name" value="Tetratricopeptide repeat domain"/>
    <property type="match status" value="1"/>
</dbReference>
<evidence type="ECO:0008006" key="3">
    <source>
        <dbReference type="Google" id="ProtNLM"/>
    </source>
</evidence>
<organism evidence="1 2">
    <name type="scientific">Claviceps africana</name>
    <dbReference type="NCBI Taxonomy" id="83212"/>
    <lineage>
        <taxon>Eukaryota</taxon>
        <taxon>Fungi</taxon>
        <taxon>Dikarya</taxon>
        <taxon>Ascomycota</taxon>
        <taxon>Pezizomycotina</taxon>
        <taxon>Sordariomycetes</taxon>
        <taxon>Hypocreomycetidae</taxon>
        <taxon>Hypocreales</taxon>
        <taxon>Clavicipitaceae</taxon>
        <taxon>Claviceps</taxon>
    </lineage>
</organism>
<dbReference type="GO" id="GO:0030544">
    <property type="term" value="F:Hsp70 protein binding"/>
    <property type="evidence" value="ECO:0007669"/>
    <property type="project" value="TreeGrafter"/>
</dbReference>
<dbReference type="InterPro" id="IPR019734">
    <property type="entry name" value="TPR_rpt"/>
</dbReference>
<dbReference type="GO" id="GO:0005634">
    <property type="term" value="C:nucleus"/>
    <property type="evidence" value="ECO:0007669"/>
    <property type="project" value="TreeGrafter"/>
</dbReference>